<dbReference type="PROSITE" id="PS51462">
    <property type="entry name" value="NUDIX"/>
    <property type="match status" value="1"/>
</dbReference>
<dbReference type="CDD" id="cd02883">
    <property type="entry name" value="NUDIX_Hydrolase"/>
    <property type="match status" value="1"/>
</dbReference>
<dbReference type="EC" id="3.6.-.-" evidence="5"/>
<dbReference type="InterPro" id="IPR020476">
    <property type="entry name" value="Nudix_hydrolase"/>
</dbReference>
<dbReference type="PANTHER" id="PTHR43046">
    <property type="entry name" value="GDP-MANNOSE MANNOSYL HYDROLASE"/>
    <property type="match status" value="1"/>
</dbReference>
<reference evidence="5 6" key="1">
    <citation type="journal article" date="2018" name="J. Microbiol.">
        <title>Bacillus spongiae sp. nov., isolated from sponge of Jeju Island.</title>
        <authorList>
            <person name="Lee G.E."/>
            <person name="Im W.T."/>
            <person name="Park J.S."/>
        </authorList>
    </citation>
    <scope>NUCLEOTIDE SEQUENCE [LARGE SCALE GENOMIC DNA]</scope>
    <source>
        <strain evidence="5 6">135PIL107-10</strain>
    </source>
</reference>
<dbReference type="PRINTS" id="PR00502">
    <property type="entry name" value="NUDIXFAMILY"/>
</dbReference>
<keyword evidence="6" id="KW-1185">Reference proteome</keyword>
<name>A0ABU8HFX1_9BACI</name>
<keyword evidence="2 3" id="KW-0378">Hydrolase</keyword>
<dbReference type="InterPro" id="IPR015797">
    <property type="entry name" value="NUDIX_hydrolase-like_dom_sf"/>
</dbReference>
<dbReference type="Gene3D" id="3.90.79.10">
    <property type="entry name" value="Nucleoside Triphosphate Pyrophosphohydrolase"/>
    <property type="match status" value="1"/>
</dbReference>
<evidence type="ECO:0000259" key="4">
    <source>
        <dbReference type="PROSITE" id="PS51462"/>
    </source>
</evidence>
<evidence type="ECO:0000313" key="5">
    <source>
        <dbReference type="EMBL" id="MEI5908029.1"/>
    </source>
</evidence>
<gene>
    <name evidence="5" type="ORF">WAK64_13290</name>
</gene>
<dbReference type="SUPFAM" id="SSF55811">
    <property type="entry name" value="Nudix"/>
    <property type="match status" value="1"/>
</dbReference>
<dbReference type="PANTHER" id="PTHR43046:SF2">
    <property type="entry name" value="8-OXO-DGTP DIPHOSPHATASE-RELATED"/>
    <property type="match status" value="1"/>
</dbReference>
<evidence type="ECO:0000256" key="3">
    <source>
        <dbReference type="RuleBase" id="RU003476"/>
    </source>
</evidence>
<dbReference type="EMBL" id="JBBAXC010000010">
    <property type="protein sequence ID" value="MEI5908029.1"/>
    <property type="molecule type" value="Genomic_DNA"/>
</dbReference>
<accession>A0ABU8HFX1</accession>
<dbReference type="GO" id="GO:0016787">
    <property type="term" value="F:hydrolase activity"/>
    <property type="evidence" value="ECO:0007669"/>
    <property type="project" value="UniProtKB-KW"/>
</dbReference>
<sequence length="137" mass="15700">MKEWFGSAAVCMNEKNELLMVRSIGSEAWAVPSGGIEVGETAEECCKREVKEETGYEVEIINRLFIKETEIKGIQVKTFYFKVRKMSRIHGIMDPDDTIIAAEWKTLCDVQKINHAYPEDKEFLINLMQNATSSLIY</sequence>
<evidence type="ECO:0000313" key="6">
    <source>
        <dbReference type="Proteomes" id="UP001312865"/>
    </source>
</evidence>
<dbReference type="InterPro" id="IPR020084">
    <property type="entry name" value="NUDIX_hydrolase_CS"/>
</dbReference>
<comment type="cofactor">
    <cofactor evidence="1">
        <name>Mg(2+)</name>
        <dbReference type="ChEBI" id="CHEBI:18420"/>
    </cofactor>
</comment>
<feature type="domain" description="Nudix hydrolase" evidence="4">
    <location>
        <begin position="3"/>
        <end position="129"/>
    </location>
</feature>
<dbReference type="Proteomes" id="UP001312865">
    <property type="component" value="Unassembled WGS sequence"/>
</dbReference>
<dbReference type="InterPro" id="IPR000086">
    <property type="entry name" value="NUDIX_hydrolase_dom"/>
</dbReference>
<comment type="caution">
    <text evidence="5">The sequence shown here is derived from an EMBL/GenBank/DDBJ whole genome shotgun (WGS) entry which is preliminary data.</text>
</comment>
<organism evidence="5 6">
    <name type="scientific">Bacillus spongiae</name>
    <dbReference type="NCBI Taxonomy" id="2683610"/>
    <lineage>
        <taxon>Bacteria</taxon>
        <taxon>Bacillati</taxon>
        <taxon>Bacillota</taxon>
        <taxon>Bacilli</taxon>
        <taxon>Bacillales</taxon>
        <taxon>Bacillaceae</taxon>
        <taxon>Bacillus</taxon>
    </lineage>
</organism>
<protein>
    <submittedName>
        <fullName evidence="5">NUDIX hydrolase</fullName>
        <ecNumber evidence="5">3.6.-.-</ecNumber>
    </submittedName>
</protein>
<evidence type="ECO:0000256" key="2">
    <source>
        <dbReference type="ARBA" id="ARBA00022801"/>
    </source>
</evidence>
<evidence type="ECO:0000256" key="1">
    <source>
        <dbReference type="ARBA" id="ARBA00001946"/>
    </source>
</evidence>
<proteinExistence type="inferred from homology"/>
<dbReference type="RefSeq" id="WP_336587470.1">
    <property type="nucleotide sequence ID" value="NZ_JBBAXC010000010.1"/>
</dbReference>
<dbReference type="Pfam" id="PF00293">
    <property type="entry name" value="NUDIX"/>
    <property type="match status" value="1"/>
</dbReference>
<comment type="similarity">
    <text evidence="3">Belongs to the Nudix hydrolase family.</text>
</comment>
<dbReference type="PROSITE" id="PS00893">
    <property type="entry name" value="NUDIX_BOX"/>
    <property type="match status" value="1"/>
</dbReference>